<proteinExistence type="predicted"/>
<protein>
    <submittedName>
        <fullName evidence="1">Putative ovule protein</fullName>
    </submittedName>
</protein>
<sequence>MRNAKAMVSVNCTMVEPWQIILVLLDKHKSMYLGHKPKKERRRILHPGRSRNFPSILRQRNY</sequence>
<reference evidence="1" key="1">
    <citation type="submission" date="2015-12" db="EMBL/GenBank/DDBJ databases">
        <title>Gene expression during late stages of embryo sac development: a critical building block for successful pollen-pistil interactions.</title>
        <authorList>
            <person name="Liu Y."/>
            <person name="Joly V."/>
            <person name="Sabar M."/>
            <person name="Matton D.P."/>
        </authorList>
    </citation>
    <scope>NUCLEOTIDE SEQUENCE</scope>
</reference>
<name>A0A0V0GM92_SOLCH</name>
<accession>A0A0V0GM92</accession>
<dbReference type="EMBL" id="GEDG01035184">
    <property type="protein sequence ID" value="JAP09345.1"/>
    <property type="molecule type" value="Transcribed_RNA"/>
</dbReference>
<organism evidence="1">
    <name type="scientific">Solanum chacoense</name>
    <name type="common">Chaco potato</name>
    <dbReference type="NCBI Taxonomy" id="4108"/>
    <lineage>
        <taxon>Eukaryota</taxon>
        <taxon>Viridiplantae</taxon>
        <taxon>Streptophyta</taxon>
        <taxon>Embryophyta</taxon>
        <taxon>Tracheophyta</taxon>
        <taxon>Spermatophyta</taxon>
        <taxon>Magnoliopsida</taxon>
        <taxon>eudicotyledons</taxon>
        <taxon>Gunneridae</taxon>
        <taxon>Pentapetalae</taxon>
        <taxon>asterids</taxon>
        <taxon>lamiids</taxon>
        <taxon>Solanales</taxon>
        <taxon>Solanaceae</taxon>
        <taxon>Solanoideae</taxon>
        <taxon>Solaneae</taxon>
        <taxon>Solanum</taxon>
    </lineage>
</organism>
<evidence type="ECO:0000313" key="1">
    <source>
        <dbReference type="EMBL" id="JAP09345.1"/>
    </source>
</evidence>
<dbReference type="AlphaFoldDB" id="A0A0V0GM92"/>